<sequence>MILEACVGEFSQVEPAIKHGAQRIELNSDLNHGGVTPSLGTIKQAIAYAKPRNIPVIVMLRPRGGNFVYTRAELEIMRNDAHLIEQAGADGIALGALTAADLIDTTAINFICQDLTLDLVFHMAFDAIPENEQFIALDWLIDHHFKRLLVHGTSLDQPLNIDHLKQLIKYANNRLEILPGGGITKNNVQHILTTLKIQQAHGTKIV</sequence>
<accession>A0ABY4PDP7</accession>
<dbReference type="Gene3D" id="3.20.20.380">
    <property type="entry name" value="Copper homeostasis (CutC) domain"/>
    <property type="match status" value="1"/>
</dbReference>
<proteinExistence type="inferred from homology"/>
<keyword evidence="4" id="KW-1185">Reference proteome</keyword>
<organism evidence="3 4">
    <name type="scientific">Bombilactobacillus thymidiniphilus</name>
    <dbReference type="NCBI Taxonomy" id="2923363"/>
    <lineage>
        <taxon>Bacteria</taxon>
        <taxon>Bacillati</taxon>
        <taxon>Bacillota</taxon>
        <taxon>Bacilli</taxon>
        <taxon>Lactobacillales</taxon>
        <taxon>Lactobacillaceae</taxon>
        <taxon>Bombilactobacillus</taxon>
    </lineage>
</organism>
<evidence type="ECO:0000256" key="2">
    <source>
        <dbReference type="HAMAP-Rule" id="MF_00795"/>
    </source>
</evidence>
<evidence type="ECO:0000313" key="4">
    <source>
        <dbReference type="Proteomes" id="UP000831947"/>
    </source>
</evidence>
<dbReference type="RefSeq" id="WP_249512925.1">
    <property type="nucleotide sequence ID" value="NZ_CP093365.1"/>
</dbReference>
<dbReference type="EMBL" id="CP093365">
    <property type="protein sequence ID" value="UQS83740.1"/>
    <property type="molecule type" value="Genomic_DNA"/>
</dbReference>
<dbReference type="Proteomes" id="UP000831947">
    <property type="component" value="Chromosome"/>
</dbReference>
<dbReference type="PANTHER" id="PTHR12598">
    <property type="entry name" value="COPPER HOMEOSTASIS PROTEIN CUTC"/>
    <property type="match status" value="1"/>
</dbReference>
<dbReference type="InterPro" id="IPR036822">
    <property type="entry name" value="CutC-like_dom_sf"/>
</dbReference>
<protein>
    <recommendedName>
        <fullName evidence="2">PF03932 family protein CutC</fullName>
    </recommendedName>
</protein>
<evidence type="ECO:0000256" key="1">
    <source>
        <dbReference type="ARBA" id="ARBA00007768"/>
    </source>
</evidence>
<gene>
    <name evidence="2" type="primary">cutC</name>
    <name evidence="3" type="ORF">MOO47_00625</name>
</gene>
<dbReference type="InterPro" id="IPR005627">
    <property type="entry name" value="CutC-like"/>
</dbReference>
<dbReference type="HAMAP" id="MF_00795">
    <property type="entry name" value="CutC"/>
    <property type="match status" value="1"/>
</dbReference>
<keyword evidence="2" id="KW-0963">Cytoplasm</keyword>
<reference evidence="3 4" key="1">
    <citation type="journal article" date="2022" name="Int. J. Syst. Evol. Microbiol.">
        <title>Apilactobacillus apisilvae sp. nov., Nicolia spurrieriana gen. nov. sp. nov., Bombilactobacillus folatiphilus sp. nov. and Bombilactobacillus thymidiniphilus sp. nov., four new lactic acid bacterial isolates from stingless bees Tetragonula carbonaria and Austroplebeia australis.</title>
        <authorList>
            <person name="Oliphant S.A."/>
            <person name="Watson-Haigh N.S."/>
            <person name="Sumby K.M."/>
            <person name="Gardner J."/>
            <person name="Groom S."/>
            <person name="Jiranek V."/>
        </authorList>
    </citation>
    <scope>NUCLEOTIDE SEQUENCE [LARGE SCALE GENOMIC DNA]</scope>
    <source>
        <strain evidence="3 4">SG4_A1</strain>
    </source>
</reference>
<dbReference type="Pfam" id="PF03932">
    <property type="entry name" value="CutC"/>
    <property type="match status" value="1"/>
</dbReference>
<comment type="caution">
    <text evidence="2">Once thought to be involved in copper homeostasis, experiments in E.coli have shown this is not the case.</text>
</comment>
<comment type="subcellular location">
    <subcellularLocation>
        <location evidence="2">Cytoplasm</location>
    </subcellularLocation>
</comment>
<comment type="similarity">
    <text evidence="1 2">Belongs to the CutC family.</text>
</comment>
<evidence type="ECO:0000313" key="3">
    <source>
        <dbReference type="EMBL" id="UQS83740.1"/>
    </source>
</evidence>
<name>A0ABY4PDP7_9LACO</name>
<dbReference type="PANTHER" id="PTHR12598:SF0">
    <property type="entry name" value="COPPER HOMEOSTASIS PROTEIN CUTC HOMOLOG"/>
    <property type="match status" value="1"/>
</dbReference>
<dbReference type="SUPFAM" id="SSF110395">
    <property type="entry name" value="CutC-like"/>
    <property type="match status" value="1"/>
</dbReference>